<evidence type="ECO:0000256" key="2">
    <source>
        <dbReference type="SAM" id="Phobius"/>
    </source>
</evidence>
<feature type="domain" description="Methyltransferase type 11" evidence="3">
    <location>
        <begin position="81"/>
        <end position="182"/>
    </location>
</feature>
<protein>
    <recommendedName>
        <fullName evidence="3">Methyltransferase type 11 domain-containing protein</fullName>
    </recommendedName>
</protein>
<keyword evidence="5" id="KW-1185">Reference proteome</keyword>
<dbReference type="InterPro" id="IPR013216">
    <property type="entry name" value="Methyltransf_11"/>
</dbReference>
<comment type="caution">
    <text evidence="4">The sequence shown here is derived from an EMBL/GenBank/DDBJ whole genome shotgun (WGS) entry which is preliminary data.</text>
</comment>
<organism evidence="4 5">
    <name type="scientific">Streptomyces diastatochromogenes</name>
    <dbReference type="NCBI Taxonomy" id="42236"/>
    <lineage>
        <taxon>Bacteria</taxon>
        <taxon>Bacillati</taxon>
        <taxon>Actinomycetota</taxon>
        <taxon>Actinomycetes</taxon>
        <taxon>Kitasatosporales</taxon>
        <taxon>Streptomycetaceae</taxon>
        <taxon>Streptomyces</taxon>
    </lineage>
</organism>
<keyword evidence="2" id="KW-1133">Transmembrane helix</keyword>
<evidence type="ECO:0000313" key="5">
    <source>
        <dbReference type="Proteomes" id="UP000215483"/>
    </source>
</evidence>
<feature type="region of interest" description="Disordered" evidence="1">
    <location>
        <begin position="117"/>
        <end position="136"/>
    </location>
</feature>
<dbReference type="GO" id="GO:0008757">
    <property type="term" value="F:S-adenosylmethionine-dependent methyltransferase activity"/>
    <property type="evidence" value="ECO:0007669"/>
    <property type="project" value="InterPro"/>
</dbReference>
<gene>
    <name evidence="4" type="ORF">BEK98_26835</name>
</gene>
<keyword evidence="2" id="KW-0472">Membrane</keyword>
<keyword evidence="2" id="KW-0812">Transmembrane</keyword>
<dbReference type="AlphaFoldDB" id="A0A233SA15"/>
<evidence type="ECO:0000259" key="3">
    <source>
        <dbReference type="Pfam" id="PF08241"/>
    </source>
</evidence>
<sequence length="239" mass="25931">MIAYNWPRYTAGLAAAAASAALADRLPRRLRTMARAGSAAAIGLLASATVASWLVYDRSELYDYDWLDALLPQAPSAHVVVGTGLDEASVPLAARWPASRQIAVDLYDPAVMTEGSVRRARRRVPPPPHAVPGRPDALPVRPGLADAVFLIFAAHELRQARDRERLFVECARALRPGGRLVLVEHLRDGANTAVFGPGAWHFLPRGEWLRLAAHAGLRPAAERRIAGLVTAFAFTKGWE</sequence>
<name>A0A233SA15_STRDA</name>
<evidence type="ECO:0000313" key="4">
    <source>
        <dbReference type="EMBL" id="OXY92523.1"/>
    </source>
</evidence>
<dbReference type="InterPro" id="IPR029063">
    <property type="entry name" value="SAM-dependent_MTases_sf"/>
</dbReference>
<accession>A0A233SA15</accession>
<dbReference type="Gene3D" id="3.40.50.150">
    <property type="entry name" value="Vaccinia Virus protein VP39"/>
    <property type="match status" value="1"/>
</dbReference>
<dbReference type="Proteomes" id="UP000215483">
    <property type="component" value="Unassembled WGS sequence"/>
</dbReference>
<dbReference type="SUPFAM" id="SSF53335">
    <property type="entry name" value="S-adenosyl-L-methionine-dependent methyltransferases"/>
    <property type="match status" value="1"/>
</dbReference>
<feature type="transmembrane region" description="Helical" evidence="2">
    <location>
        <begin position="33"/>
        <end position="56"/>
    </location>
</feature>
<evidence type="ECO:0000256" key="1">
    <source>
        <dbReference type="SAM" id="MobiDB-lite"/>
    </source>
</evidence>
<dbReference type="EMBL" id="MCGQ01000023">
    <property type="protein sequence ID" value="OXY92523.1"/>
    <property type="molecule type" value="Genomic_DNA"/>
</dbReference>
<reference evidence="4 5" key="1">
    <citation type="submission" date="2016-07" db="EMBL/GenBank/DDBJ databases">
        <title>Draft genome of Streptomyces diastatochromogenes.</title>
        <authorList>
            <person name="Podduturi R."/>
            <person name="Lukassen M.B."/>
            <person name="Clausen N."/>
            <person name="Nielsen J.L."/>
            <person name="Jorgensen N.O."/>
        </authorList>
    </citation>
    <scope>NUCLEOTIDE SEQUENCE [LARGE SCALE GENOMIC DNA]</scope>
    <source>
        <strain evidence="4 5">DSM 40608</strain>
    </source>
</reference>
<dbReference type="Pfam" id="PF08241">
    <property type="entry name" value="Methyltransf_11"/>
    <property type="match status" value="1"/>
</dbReference>
<dbReference type="OrthoDB" id="9805171at2"/>
<proteinExistence type="predicted"/>